<dbReference type="RefSeq" id="WP_318351213.1">
    <property type="nucleotide sequence ID" value="NZ_AP018694.1"/>
</dbReference>
<name>A0A5K7S9P9_9BACT</name>
<dbReference type="NCBIfam" id="TIGR00290">
    <property type="entry name" value="MJ0570_dom"/>
    <property type="match status" value="1"/>
</dbReference>
<dbReference type="Gene3D" id="3.40.50.620">
    <property type="entry name" value="HUPs"/>
    <property type="match status" value="1"/>
</dbReference>
<dbReference type="Proteomes" id="UP001193389">
    <property type="component" value="Chromosome"/>
</dbReference>
<dbReference type="Pfam" id="PF01902">
    <property type="entry name" value="Diphthami_syn_2"/>
    <property type="match status" value="1"/>
</dbReference>
<dbReference type="AlphaFoldDB" id="A0A5K7S9P9"/>
<evidence type="ECO:0000259" key="1">
    <source>
        <dbReference type="Pfam" id="PF01902"/>
    </source>
</evidence>
<keyword evidence="3" id="KW-1185">Reference proteome</keyword>
<proteinExistence type="predicted"/>
<gene>
    <name evidence="2" type="ORF">AQPE_2454</name>
</gene>
<dbReference type="SUPFAM" id="SSF52402">
    <property type="entry name" value="Adenine nucleotide alpha hydrolases-like"/>
    <property type="match status" value="1"/>
</dbReference>
<dbReference type="EMBL" id="AP018694">
    <property type="protein sequence ID" value="BBE18292.1"/>
    <property type="molecule type" value="Genomic_DNA"/>
</dbReference>
<evidence type="ECO:0000313" key="2">
    <source>
        <dbReference type="EMBL" id="BBE18292.1"/>
    </source>
</evidence>
<organism evidence="2 3">
    <name type="scientific">Aquipluma nitroreducens</name>
    <dbReference type="NCBI Taxonomy" id="2010828"/>
    <lineage>
        <taxon>Bacteria</taxon>
        <taxon>Pseudomonadati</taxon>
        <taxon>Bacteroidota</taxon>
        <taxon>Bacteroidia</taxon>
        <taxon>Marinilabiliales</taxon>
        <taxon>Prolixibacteraceae</taxon>
        <taxon>Aquipluma</taxon>
    </lineage>
</organism>
<dbReference type="KEGG" id="anf:AQPE_2454"/>
<protein>
    <recommendedName>
        <fullName evidence="1">Diphthamide synthase domain-containing protein</fullName>
    </recommendedName>
</protein>
<feature type="domain" description="Diphthamide synthase" evidence="1">
    <location>
        <begin position="5"/>
        <end position="214"/>
    </location>
</feature>
<accession>A0A5K7S9P9</accession>
<dbReference type="Gene3D" id="3.90.1490.10">
    <property type="entry name" value="putative n-type atp pyrophosphatase, domain 2"/>
    <property type="match status" value="1"/>
</dbReference>
<dbReference type="InterPro" id="IPR014729">
    <property type="entry name" value="Rossmann-like_a/b/a_fold"/>
</dbReference>
<sequence>MQLFSSWSGGKDCMLALYRIQKSKNHQVKVLLNMCDADSDFSRSHGIHQDLVVRQAEALGLELLQPKTDRAGYEQNFKAAILKLKDRGITGGVFGDIYLWEHRHWIERVCNECGVEAIFPLWDNPVNELAAEIIDEGFKTLTVSVNAKQLTEDFLGRVYDSAFVEELSKIEGVDVCAELGEFHTFVYDGPNFHHPVSFQKGAVSFRNNHWFLEII</sequence>
<dbReference type="CDD" id="cd01994">
    <property type="entry name" value="AANH_PF0828-like"/>
    <property type="match status" value="1"/>
</dbReference>
<dbReference type="InterPro" id="IPR002761">
    <property type="entry name" value="Diphthami_syn_dom"/>
</dbReference>
<evidence type="ECO:0000313" key="3">
    <source>
        <dbReference type="Proteomes" id="UP001193389"/>
    </source>
</evidence>
<reference evidence="2" key="1">
    <citation type="journal article" date="2020" name="Int. J. Syst. Evol. Microbiol.">
        <title>Aquipluma nitroreducens gen. nov. sp. nov., a novel facultatively anaerobic bacterium isolated from a freshwater lake.</title>
        <authorList>
            <person name="Watanabe M."/>
            <person name="Kojima H."/>
            <person name="Fukui M."/>
        </authorList>
    </citation>
    <scope>NUCLEOTIDE SEQUENCE</scope>
    <source>
        <strain evidence="2">MeG22</strain>
    </source>
</reference>